<proteinExistence type="predicted"/>
<keyword evidence="1" id="KW-0812">Transmembrane</keyword>
<dbReference type="RefSeq" id="WP_124925509.1">
    <property type="nucleotide sequence ID" value="NZ_BMOH01000005.1"/>
</dbReference>
<comment type="caution">
    <text evidence="2">The sequence shown here is derived from an EMBL/GenBank/DDBJ whole genome shotgun (WGS) entry which is preliminary data.</text>
</comment>
<feature type="transmembrane region" description="Helical" evidence="1">
    <location>
        <begin position="14"/>
        <end position="36"/>
    </location>
</feature>
<accession>A0A3P1SS78</accession>
<evidence type="ECO:0000313" key="3">
    <source>
        <dbReference type="Proteomes" id="UP000267535"/>
    </source>
</evidence>
<evidence type="ECO:0000256" key="1">
    <source>
        <dbReference type="SAM" id="Phobius"/>
    </source>
</evidence>
<keyword evidence="1" id="KW-1133">Transmembrane helix</keyword>
<gene>
    <name evidence="2" type="ORF">EHS89_07440</name>
</gene>
<dbReference type="EMBL" id="RQXV01000003">
    <property type="protein sequence ID" value="RRD00039.1"/>
    <property type="molecule type" value="Genomic_DNA"/>
</dbReference>
<protein>
    <submittedName>
        <fullName evidence="2">Uncharacterized protein</fullName>
    </submittedName>
</protein>
<keyword evidence="3" id="KW-1185">Reference proteome</keyword>
<organism evidence="2 3">
    <name type="scientific">Amphritea balenae</name>
    <dbReference type="NCBI Taxonomy" id="452629"/>
    <lineage>
        <taxon>Bacteria</taxon>
        <taxon>Pseudomonadati</taxon>
        <taxon>Pseudomonadota</taxon>
        <taxon>Gammaproteobacteria</taxon>
        <taxon>Oceanospirillales</taxon>
        <taxon>Oceanospirillaceae</taxon>
        <taxon>Amphritea</taxon>
    </lineage>
</organism>
<sequence>MSWNQNRRVKRREAIFKAIAFIFAMVALAGFLLLPMYIFRVTQGIPLDAKGPESEIWFLIIGGGLGAGAAYLVSHFILVNLGGFNESTVNRLWR</sequence>
<dbReference type="AlphaFoldDB" id="A0A3P1SS78"/>
<evidence type="ECO:0000313" key="2">
    <source>
        <dbReference type="EMBL" id="RRD00039.1"/>
    </source>
</evidence>
<reference evidence="2 3" key="1">
    <citation type="submission" date="2018-11" db="EMBL/GenBank/DDBJ databases">
        <title>The draft genome sequence of Amphritea balenae JAMM 1525T.</title>
        <authorList>
            <person name="Fang Z."/>
            <person name="Zhang Y."/>
            <person name="Han X."/>
        </authorList>
    </citation>
    <scope>NUCLEOTIDE SEQUENCE [LARGE SCALE GENOMIC DNA]</scope>
    <source>
        <strain evidence="2 3">JAMM 1525</strain>
    </source>
</reference>
<feature type="transmembrane region" description="Helical" evidence="1">
    <location>
        <begin position="56"/>
        <end position="84"/>
    </location>
</feature>
<keyword evidence="1" id="KW-0472">Membrane</keyword>
<name>A0A3P1SS78_9GAMM</name>
<dbReference type="Proteomes" id="UP000267535">
    <property type="component" value="Unassembled WGS sequence"/>
</dbReference>